<comment type="caution">
    <text evidence="2">The sequence shown here is derived from an EMBL/GenBank/DDBJ whole genome shotgun (WGS) entry which is preliminary data.</text>
</comment>
<evidence type="ECO:0000256" key="1">
    <source>
        <dbReference type="SAM" id="MobiDB-lite"/>
    </source>
</evidence>
<organism evidence="2 3">
    <name type="scientific">Macrophomina phaseolina (strain MS6)</name>
    <name type="common">Charcoal rot fungus</name>
    <dbReference type="NCBI Taxonomy" id="1126212"/>
    <lineage>
        <taxon>Eukaryota</taxon>
        <taxon>Fungi</taxon>
        <taxon>Dikarya</taxon>
        <taxon>Ascomycota</taxon>
        <taxon>Pezizomycotina</taxon>
        <taxon>Dothideomycetes</taxon>
        <taxon>Dothideomycetes incertae sedis</taxon>
        <taxon>Botryosphaeriales</taxon>
        <taxon>Botryosphaeriaceae</taxon>
        <taxon>Macrophomina</taxon>
    </lineage>
</organism>
<gene>
    <name evidence="2" type="ORF">MPH_00492</name>
</gene>
<dbReference type="GO" id="GO:0030246">
    <property type="term" value="F:carbohydrate binding"/>
    <property type="evidence" value="ECO:0007669"/>
    <property type="project" value="UniProtKB-KW"/>
</dbReference>
<dbReference type="OrthoDB" id="192832at2759"/>
<evidence type="ECO:0000313" key="3">
    <source>
        <dbReference type="Proteomes" id="UP000007129"/>
    </source>
</evidence>
<dbReference type="EMBL" id="AHHD01000028">
    <property type="protein sequence ID" value="EKG22164.1"/>
    <property type="molecule type" value="Genomic_DNA"/>
</dbReference>
<dbReference type="Pfam" id="PF26113">
    <property type="entry name" value="GH16_XgeA"/>
    <property type="match status" value="1"/>
</dbReference>
<feature type="region of interest" description="Disordered" evidence="1">
    <location>
        <begin position="403"/>
        <end position="426"/>
    </location>
</feature>
<dbReference type="InterPro" id="IPR013320">
    <property type="entry name" value="ConA-like_dom_sf"/>
</dbReference>
<accession>K2SI66</accession>
<dbReference type="PANTHER" id="PTHR10963:SF24">
    <property type="entry name" value="GLYCOSIDASE C21B10.07-RELATED"/>
    <property type="match status" value="1"/>
</dbReference>
<dbReference type="AlphaFoldDB" id="K2SI66"/>
<dbReference type="Gene3D" id="2.60.120.200">
    <property type="match status" value="1"/>
</dbReference>
<dbReference type="SUPFAM" id="SSF49899">
    <property type="entry name" value="Concanavalin A-like lectins/glucanases"/>
    <property type="match status" value="1"/>
</dbReference>
<dbReference type="PANTHER" id="PTHR10963">
    <property type="entry name" value="GLYCOSYL HYDROLASE-RELATED"/>
    <property type="match status" value="1"/>
</dbReference>
<reference evidence="2 3" key="1">
    <citation type="journal article" date="2012" name="BMC Genomics">
        <title>Tools to kill: Genome of one of the most destructive plant pathogenic fungi Macrophomina phaseolina.</title>
        <authorList>
            <person name="Islam M.S."/>
            <person name="Haque M.S."/>
            <person name="Islam M.M."/>
            <person name="Emdad E.M."/>
            <person name="Halim A."/>
            <person name="Hossen Q.M.M."/>
            <person name="Hossain M.Z."/>
            <person name="Ahmed B."/>
            <person name="Rahim S."/>
            <person name="Rahman M.S."/>
            <person name="Alam M.M."/>
            <person name="Hou S."/>
            <person name="Wan X."/>
            <person name="Saito J.A."/>
            <person name="Alam M."/>
        </authorList>
    </citation>
    <scope>NUCLEOTIDE SEQUENCE [LARGE SCALE GENOMIC DNA]</scope>
    <source>
        <strain evidence="2 3">MS6</strain>
    </source>
</reference>
<dbReference type="eggNOG" id="ENOG502QTTC">
    <property type="taxonomic scope" value="Eukaryota"/>
</dbReference>
<dbReference type="HOGENOM" id="CLU_363713_0_0_1"/>
<feature type="compositionally biased region" description="Polar residues" evidence="1">
    <location>
        <begin position="415"/>
        <end position="426"/>
    </location>
</feature>
<dbReference type="GO" id="GO:0009251">
    <property type="term" value="P:glucan catabolic process"/>
    <property type="evidence" value="ECO:0007669"/>
    <property type="project" value="TreeGrafter"/>
</dbReference>
<dbReference type="Proteomes" id="UP000007129">
    <property type="component" value="Unassembled WGS sequence"/>
</dbReference>
<name>K2SI66_MACPH</name>
<feature type="region of interest" description="Disordered" evidence="1">
    <location>
        <begin position="570"/>
        <end position="590"/>
    </location>
</feature>
<dbReference type="VEuPathDB" id="FungiDB:MPH_00492"/>
<dbReference type="InParanoid" id="K2SI66"/>
<keyword evidence="2" id="KW-0430">Lectin</keyword>
<dbReference type="STRING" id="1126212.K2SI66"/>
<protein>
    <submittedName>
        <fullName evidence="2">Concanavalin A-like lectin/glucanase protein</fullName>
    </submittedName>
</protein>
<sequence length="768" mass="79531">MMKQMLTDLEDIIEGVNKNLNNTNKIYTGTGCSITGIGQTAIADSFNCANGCGSASTRTDSYGAGFNEGNGGVYAMEWTSQWIRVWFFPRSDVPSSIATSFPDISEFGIPMANFQGGCNIDNHFRNHTIIFDITFCGDWAGPTFGRYEGCPLTSNNAWTSCNNFVANSPKSFANAYWDINSMRVFQQTSGYTPARQSQGTFSDAVPLSSSAGVPLGKGGSATTSVSPVIPTKAGYTPSIPIANGVNAETPAPSSSIPGEFFAAAVSASVATTSAYSQSFSPTSQPYDYSLTPSLEFSNSYPQPCSPIYGYSASDSGLIGYRHGIGSIGGGLAMCQGNCAGYDNCTDVLYVHYEGDFSSSLGYWDCWWGILDAISVACGGSARGGDGPDGVADAETQANVGILSSGQVPGAPEPGTLSSSETDSDTYAGTGEQMVAAEGAATPLPTVDASVQDVPILRGGQVTDSKKKRVVAAAAARKRLARRKLLAKRQAINMSPSNNAGIRVEDYQVLMHRSEDSGLSSAYSFPSASSTPLLESLASLLPALVSTPTPPAEPSSEGVPAFSADYTTATATSTNSLRSEPRPSLVASDDGSYSSFSSSLSAEISSSLSSKLYSSFSSVFSIPESAYSAARSAVTAALVPPPSDTFSSSSAAFIYGPIDTLYNPSATSPYIAPADSSNYHSSSTDASTENAYRLGFASSSSASSSGYASSTDDGYTTETMYWGPGPSESASASACQALATVTVTITMSVGPSFGAMAQSGAPSRTPGIF</sequence>
<proteinExistence type="predicted"/>
<dbReference type="InterPro" id="IPR050546">
    <property type="entry name" value="Glycosyl_Hydrlase_16"/>
</dbReference>
<evidence type="ECO:0000313" key="2">
    <source>
        <dbReference type="EMBL" id="EKG22164.1"/>
    </source>
</evidence>